<name>A0A1I3GBY1_9ACTN</name>
<feature type="transmembrane region" description="Helical" evidence="1">
    <location>
        <begin position="186"/>
        <end position="205"/>
    </location>
</feature>
<dbReference type="AlphaFoldDB" id="A0A1I3GBY1"/>
<protein>
    <submittedName>
        <fullName evidence="2">Uncharacterized protein</fullName>
    </submittedName>
</protein>
<dbReference type="EMBL" id="FOQG01000006">
    <property type="protein sequence ID" value="SFI20963.1"/>
    <property type="molecule type" value="Genomic_DNA"/>
</dbReference>
<reference evidence="2 3" key="1">
    <citation type="submission" date="2016-10" db="EMBL/GenBank/DDBJ databases">
        <authorList>
            <person name="de Groot N.N."/>
        </authorList>
    </citation>
    <scope>NUCLEOTIDE SEQUENCE [LARGE SCALE GENOMIC DNA]</scope>
    <source>
        <strain evidence="2 3">CGMCC 1.11156</strain>
    </source>
</reference>
<proteinExistence type="predicted"/>
<feature type="transmembrane region" description="Helical" evidence="1">
    <location>
        <begin position="160"/>
        <end position="179"/>
    </location>
</feature>
<organism evidence="2 3">
    <name type="scientific">Nocardioides psychrotolerans</name>
    <dbReference type="NCBI Taxonomy" id="1005945"/>
    <lineage>
        <taxon>Bacteria</taxon>
        <taxon>Bacillati</taxon>
        <taxon>Actinomycetota</taxon>
        <taxon>Actinomycetes</taxon>
        <taxon>Propionibacteriales</taxon>
        <taxon>Nocardioidaceae</taxon>
        <taxon>Nocardioides</taxon>
    </lineage>
</organism>
<dbReference type="Proteomes" id="UP000198649">
    <property type="component" value="Unassembled WGS sequence"/>
</dbReference>
<dbReference type="STRING" id="1005945.SAMN05216561_10671"/>
<sequence>MHASRYRRPVPGYQRILVVSTTADEAEVRRIRGDLGRDPLVLTAPTAEAGRVVRVLGVEPQVEVLLAAVTFPPVDRGHRLDELVRAHALRDRFRDVVVVTDPATATLLLRGIAPDQLPTRGALTVVGLVRGDRPVATRRGLAVGVVLGFVAAAVAPPGAILLPGVVALLGLVFFFAQPWRHLGRELLLAATVAVGVGLVVIASSARFPGGW</sequence>
<gene>
    <name evidence="2" type="ORF">SAMN05216561_10671</name>
</gene>
<keyword evidence="1" id="KW-0472">Membrane</keyword>
<evidence type="ECO:0000256" key="1">
    <source>
        <dbReference type="SAM" id="Phobius"/>
    </source>
</evidence>
<keyword evidence="3" id="KW-1185">Reference proteome</keyword>
<evidence type="ECO:0000313" key="3">
    <source>
        <dbReference type="Proteomes" id="UP000198649"/>
    </source>
</evidence>
<keyword evidence="1" id="KW-1133">Transmembrane helix</keyword>
<keyword evidence="1" id="KW-0812">Transmembrane</keyword>
<accession>A0A1I3GBY1</accession>
<evidence type="ECO:0000313" key="2">
    <source>
        <dbReference type="EMBL" id="SFI20963.1"/>
    </source>
</evidence>